<sequence length="2318" mass="259361">MVPSPYIVFFDTFTHNGQTQESVDCVRFKSGIELVKICILPFGSVVESNLSDEPLLGATNPASFDITVYSNSQTNCIVLQSVAKYFFSEKTGINTIYFKKPIQSNFLLFRGMYSTLTIALFGLPTMSLSVQSLTPATNLSIPPPTMGLTIGAVETTTSGFYAPNKIPEIQTEQKPDVSSNWQQCSVQTPSDSYMKSQTLNVCSLQPESGQSSVLPVTETELEEKADYSKSLNTETAGIYEDGEIQDVDYEEISSNEELFSEIEDGENLEIGDQQSDIEEVNEIESQISSCQWRFNPFDLINQYTTVFSCEFHRIADPTLTLFQLHCWLLERGSSSKDQLFSESEEMFHQNSSENEVGLNINLLPPPDDWADASQSAEFLVEMAKKYCSGSTTGFHEEWVDALDTIGTHLAESLAFLYCTDRNLYQSIIETLQLWVYTGLNMNLALSQPNTSYIVKHITAGVNLAGLVTSVINSEIANALLYPVSTENGNDISFAQIEDLQVQHLLLNLLESPLITTPLRLTICRALDQTTRLPIGLNAFLGITQINSDRKSDAKKNLYSSDFKSRKTETNSDDADHCYTIKTNDENSEQCSDQMKCNESIKKQHVINNSDDVEMFDRNLSPNKIQSPYQRFIFIVSCSKNSRTTAAYERLLNKVHTYELLLEFPKLVNRLQKITEQQLSGNYDSLFKILELQQILINHLGKLKHIFQNAEQIIANPRYSLPCPLLLNGNKCISHNPYADLCAMLDSCDLINSLTSLLNQLTNIHEDFLQENELDSQYEINLSCLVNQIQASIHELLDTLCCHSSGLLFLAFRPESTSPLIKACLQTFSNIMLKDTMNNSKIVASNYLIFGLELIYKIEALRYLDLLIDWTRRKGMTGVYSFITQLQSETNIAADLRANEINIRDALFGLTRLTLNSIGQLSNFMDIDSINGGSVDNNHLFNVENIKEYVLTTLTTAAPIWIADVVAMDDYFAPLLMIIEAFSEQDLDVKYAGNSTVNKSVTKNEKLRSSSDDIKPNTQSNAEQSPTNDQIEATNVLSSKATIRNLLSGPIHLNSLVNTLVITVLRHSENVFYLDRYGPRLAQLITPSQQIESIQDIPPIDVLAQMTSFTRTVGSYIHWLRDGPSRSHVTGILNIPSDSLLSPESCSWLIKQLQTMTSEFNDALDTILGLEVADDLLAAPNNVFTSQINYSGRRQPTSHLSAGRFIPPSILLILRLLRTSILGSNHSSTFNRLSDSSYSEQQIILSRTQVLIEIFSMNGLNTFITLIQKLSDFFILQLQATLSQANNTIDLIDISTCNSNISLIFSIFDSLTQIVSAVLRTIIPVQGVDFQDTRILNPLFHAYACTIFTYCPPGPKAVQLERIRDSIIIGLLAYTHSELNRVLNVQEINKSFWVLMLKELVHFTISSPCFFLPGILIFLDLLPLPLPVVTVQGSFDSNDESKINSSRDIWAAHLLALSSELIGMIQLLSATISSPNNFLFCNLFKFVERLADICRLPFVSLLANACLDSIGDIRNQIINETEKQEKQSTESTINDGDNIENLCSKTVDSLSSSSSMNKYNDSISELNAPSTKLLLNPQPILDPRLTSQQDLGISSWQANSMTDSPVTINPQFNNSTKNITTTNNNYSSNNANLMKFSIKQIESTELNAALSMLFILLKIPLYRYAVLDALRHQSVNHQSENSKDAASSPEPSSSGNIRRQNFLNVVDSVLSDYSDKTSYISVQIKLLQCLSLLVDVKLSTTSITKYTNNSDVKCSDDFNSDEDEAQFLADNLPDLNLLKELVLILIKHINHPDRDMTTLPSALDPLIIITEHDPGFVIVKESLDSSTAFNNGQHLFANLVQRVNDSFSADNPDCQATLTGCLRLIQSLLTGHSTLPLTFMSKCINWNECEEFDSASLGVQIDDKYVNRTVNLFTRQLHISGERVRELLGWSGGGDQGKPVRDLHALLEMLADDEPSLEYLRSSMKNLLSLLSHEYDIPELKELTTSTARLVETTRINEDSTSDELSMYKLRSKLPNAQSLSVLIRDHQKKFVKLNLDGKNMEKTQNQSMKYLCENFSTAYDKISEDIDMELPLSGSKYIGHQIPVSVSYQNDLVHCDLNDIATNSCNKMRIRDELAKYGHLNDASEVAIRHQKRRRGQSSIIQTGTTFKKFVAPMRGRGFILRNATPSNPSSNNTAPVALGSTIGQLNSNVTGIRGDPFRSRPLNTSRPPSLHVDDFTKLEKEEGIIEETTHTRQYRDNRAIRGRGARFGTVRGAFSSHNTVNLSSMPNLPFGMRIPTINPLHTTSLLPNWSVGARSIPLLPFSLEPRANQERRERHGR</sequence>
<dbReference type="GO" id="GO:0005634">
    <property type="term" value="C:nucleus"/>
    <property type="evidence" value="ECO:0007669"/>
    <property type="project" value="UniProtKB-SubCell"/>
</dbReference>
<comment type="similarity">
    <text evidence="2">Belongs to the vir family.</text>
</comment>
<name>A0A3Q0KQH0_SCHMA</name>
<keyword evidence="3" id="KW-0507">mRNA processing</keyword>
<dbReference type="GO" id="GO:0006397">
    <property type="term" value="P:mRNA processing"/>
    <property type="evidence" value="ECO:0007669"/>
    <property type="project" value="UniProtKB-KW"/>
</dbReference>
<evidence type="ECO:0000259" key="7">
    <source>
        <dbReference type="Pfam" id="PF15912"/>
    </source>
</evidence>
<feature type="compositionally biased region" description="Polar residues" evidence="6">
    <location>
        <begin position="1015"/>
        <end position="1028"/>
    </location>
</feature>
<dbReference type="AlphaFoldDB" id="A0A3Q0KQH0"/>
<dbReference type="STRING" id="6183.A0A3Q0KQH0"/>
<keyword evidence="4" id="KW-0508">mRNA splicing</keyword>
<keyword evidence="8" id="KW-1185">Reference proteome</keyword>
<protein>
    <submittedName>
        <fullName evidence="9">VIR_N domain-containing protein</fullName>
    </submittedName>
</protein>
<evidence type="ECO:0000256" key="5">
    <source>
        <dbReference type="ARBA" id="ARBA00023242"/>
    </source>
</evidence>
<dbReference type="WBParaSite" id="Smp_153720.1">
    <property type="protein sequence ID" value="Smp_153720.1"/>
    <property type="gene ID" value="Smp_153720"/>
</dbReference>
<dbReference type="InParanoid" id="A0A3Q0KQH0"/>
<organism evidence="8 9">
    <name type="scientific">Schistosoma mansoni</name>
    <name type="common">Blood fluke</name>
    <dbReference type="NCBI Taxonomy" id="6183"/>
    <lineage>
        <taxon>Eukaryota</taxon>
        <taxon>Metazoa</taxon>
        <taxon>Spiralia</taxon>
        <taxon>Lophotrochozoa</taxon>
        <taxon>Platyhelminthes</taxon>
        <taxon>Trematoda</taxon>
        <taxon>Digenea</taxon>
        <taxon>Strigeidida</taxon>
        <taxon>Schistosomatoidea</taxon>
        <taxon>Schistosomatidae</taxon>
        <taxon>Schistosoma</taxon>
    </lineage>
</organism>
<dbReference type="PANTHER" id="PTHR23185">
    <property type="entry name" value="PROTEIN VIRILIZER HOMOLOG"/>
    <property type="match status" value="1"/>
</dbReference>
<keyword evidence="5" id="KW-0539">Nucleus</keyword>
<evidence type="ECO:0000256" key="3">
    <source>
        <dbReference type="ARBA" id="ARBA00022664"/>
    </source>
</evidence>
<reference evidence="8" key="1">
    <citation type="journal article" date="2012" name="PLoS Negl. Trop. Dis.">
        <title>A systematically improved high quality genome and transcriptome of the human blood fluke Schistosoma mansoni.</title>
        <authorList>
            <person name="Protasio A.V."/>
            <person name="Tsai I.J."/>
            <person name="Babbage A."/>
            <person name="Nichol S."/>
            <person name="Hunt M."/>
            <person name="Aslett M.A."/>
            <person name="De Silva N."/>
            <person name="Velarde G.S."/>
            <person name="Anderson T.J."/>
            <person name="Clark R.C."/>
            <person name="Davidson C."/>
            <person name="Dillon G.P."/>
            <person name="Holroyd N.E."/>
            <person name="LoVerde P.T."/>
            <person name="Lloyd C."/>
            <person name="McQuillan J."/>
            <person name="Oliveira G."/>
            <person name="Otto T.D."/>
            <person name="Parker-Manuel S.J."/>
            <person name="Quail M.A."/>
            <person name="Wilson R.A."/>
            <person name="Zerlotini A."/>
            <person name="Dunne D.W."/>
            <person name="Berriman M."/>
        </authorList>
    </citation>
    <scope>NUCLEOTIDE SEQUENCE [LARGE SCALE GENOMIC DNA]</scope>
    <source>
        <strain evidence="8">Puerto Rican</strain>
    </source>
</reference>
<dbReference type="Proteomes" id="UP000008854">
    <property type="component" value="Unassembled WGS sequence"/>
</dbReference>
<evidence type="ECO:0000256" key="6">
    <source>
        <dbReference type="SAM" id="MobiDB-lite"/>
    </source>
</evidence>
<evidence type="ECO:0000256" key="4">
    <source>
        <dbReference type="ARBA" id="ARBA00023187"/>
    </source>
</evidence>
<feature type="region of interest" description="Disordered" evidence="6">
    <location>
        <begin position="2190"/>
        <end position="2212"/>
    </location>
</feature>
<feature type="compositionally biased region" description="Basic and acidic residues" evidence="6">
    <location>
        <begin position="1001"/>
        <end position="1014"/>
    </location>
</feature>
<accession>A0A3Q0KQH0</accession>
<proteinExistence type="inferred from homology"/>
<dbReference type="InterPro" id="IPR031801">
    <property type="entry name" value="VIR_N"/>
</dbReference>
<dbReference type="Pfam" id="PF15912">
    <property type="entry name" value="VIR_N"/>
    <property type="match status" value="1"/>
</dbReference>
<evidence type="ECO:0000313" key="8">
    <source>
        <dbReference type="Proteomes" id="UP000008854"/>
    </source>
</evidence>
<dbReference type="InterPro" id="IPR026736">
    <property type="entry name" value="Virilizer"/>
</dbReference>
<dbReference type="ExpressionAtlas" id="A0A3Q0KQH0">
    <property type="expression patterns" value="differential"/>
</dbReference>
<feature type="region of interest" description="Disordered" evidence="6">
    <location>
        <begin position="1675"/>
        <end position="1696"/>
    </location>
</feature>
<feature type="domain" description="Virilizer N-terminal" evidence="7">
    <location>
        <begin position="7"/>
        <end position="267"/>
    </location>
</feature>
<evidence type="ECO:0000256" key="1">
    <source>
        <dbReference type="ARBA" id="ARBA00004123"/>
    </source>
</evidence>
<comment type="subcellular location">
    <subcellularLocation>
        <location evidence="1">Nucleus</location>
    </subcellularLocation>
</comment>
<dbReference type="GO" id="GO:0003723">
    <property type="term" value="F:RNA binding"/>
    <property type="evidence" value="ECO:0007669"/>
    <property type="project" value="TreeGrafter"/>
</dbReference>
<evidence type="ECO:0000313" key="9">
    <source>
        <dbReference type="WBParaSite" id="Smp_153720.1"/>
    </source>
</evidence>
<reference evidence="9" key="2">
    <citation type="submission" date="2018-12" db="UniProtKB">
        <authorList>
            <consortium name="WormBaseParasite"/>
        </authorList>
    </citation>
    <scope>IDENTIFICATION</scope>
    <source>
        <strain evidence="9">Puerto Rican</strain>
    </source>
</reference>
<dbReference type="PANTHER" id="PTHR23185:SF0">
    <property type="entry name" value="PROTEIN VIRILIZER HOMOLOG"/>
    <property type="match status" value="1"/>
</dbReference>
<dbReference type="GO" id="GO:0008380">
    <property type="term" value="P:RNA splicing"/>
    <property type="evidence" value="ECO:0007669"/>
    <property type="project" value="UniProtKB-KW"/>
</dbReference>
<evidence type="ECO:0000256" key="2">
    <source>
        <dbReference type="ARBA" id="ARBA00008371"/>
    </source>
</evidence>
<dbReference type="GO" id="GO:0036396">
    <property type="term" value="C:RNA N6-methyladenosine methyltransferase complex"/>
    <property type="evidence" value="ECO:0007669"/>
    <property type="project" value="TreeGrafter"/>
</dbReference>
<feature type="region of interest" description="Disordered" evidence="6">
    <location>
        <begin position="1001"/>
        <end position="1028"/>
    </location>
</feature>